<dbReference type="InterPro" id="IPR027051">
    <property type="entry name" value="XdhC_Rossmann_dom"/>
</dbReference>
<organism evidence="2 3">
    <name type="scientific">Sulfuracidifex metallicus DSM 6482 = JCM 9184</name>
    <dbReference type="NCBI Taxonomy" id="523847"/>
    <lineage>
        <taxon>Archaea</taxon>
        <taxon>Thermoproteota</taxon>
        <taxon>Thermoprotei</taxon>
        <taxon>Sulfolobales</taxon>
        <taxon>Sulfolobaceae</taxon>
        <taxon>Sulfuracidifex</taxon>
    </lineage>
</organism>
<dbReference type="InterPro" id="IPR052698">
    <property type="entry name" value="MoCofactor_Util/Proc"/>
</dbReference>
<dbReference type="PANTHER" id="PTHR30388">
    <property type="entry name" value="ALDEHYDE OXIDOREDUCTASE MOLYBDENUM COFACTOR ASSEMBLY PROTEIN"/>
    <property type="match status" value="1"/>
</dbReference>
<keyword evidence="3" id="KW-1185">Reference proteome</keyword>
<evidence type="ECO:0000313" key="3">
    <source>
        <dbReference type="Proteomes" id="UP000470772"/>
    </source>
</evidence>
<name>A0A6A9QM55_SULME</name>
<dbReference type="EMBL" id="WGGD01000005">
    <property type="protein sequence ID" value="MUN29624.1"/>
    <property type="molecule type" value="Genomic_DNA"/>
</dbReference>
<dbReference type="Pfam" id="PF13478">
    <property type="entry name" value="XdhC_C"/>
    <property type="match status" value="1"/>
</dbReference>
<evidence type="ECO:0000313" key="2">
    <source>
        <dbReference type="EMBL" id="MUN29624.1"/>
    </source>
</evidence>
<comment type="caution">
    <text evidence="2">The sequence shown here is derived from an EMBL/GenBank/DDBJ whole genome shotgun (WGS) entry which is preliminary data.</text>
</comment>
<evidence type="ECO:0000259" key="1">
    <source>
        <dbReference type="Pfam" id="PF13478"/>
    </source>
</evidence>
<protein>
    <submittedName>
        <fullName evidence="2">XdhC family protein</fullName>
    </submittedName>
</protein>
<dbReference type="PANTHER" id="PTHR30388:SF6">
    <property type="entry name" value="XANTHINE DEHYDROGENASE SUBUNIT A-RELATED"/>
    <property type="match status" value="1"/>
</dbReference>
<sequence length="260" mass="28392">MSSCEIYPVIEELSLKGKKFCIVTEVYPNGKVKRGVVSEGKVIVGEIDPFALEGKEEVEIQGMKVKIMTDCAEGNPNVIVIGSGKVARHLVSLMNFLNYPVTVVGDHDVDDSFEANVVNDMKLLPTLIDENTFVVVANEGGKHYDVSGVEMAIKGGAKFVALMASRNRAALAIKRMIDSGIKEEEIKKRFYSPAGLDLGSKTPQEIALSIASQIVAIARGGGGGHYMLKKDPYSLVGKVQEENCVWIDEKKEHEYPSQRC</sequence>
<feature type="domain" description="XdhC Rossmann" evidence="1">
    <location>
        <begin position="78"/>
        <end position="214"/>
    </location>
</feature>
<dbReference type="RefSeq" id="WP_156017246.1">
    <property type="nucleotide sequence ID" value="NZ_WGGD01000005.1"/>
</dbReference>
<dbReference type="Gene3D" id="3.40.50.720">
    <property type="entry name" value="NAD(P)-binding Rossmann-like Domain"/>
    <property type="match status" value="1"/>
</dbReference>
<dbReference type="AlphaFoldDB" id="A0A6A9QM55"/>
<dbReference type="Proteomes" id="UP000470772">
    <property type="component" value="Unassembled WGS sequence"/>
</dbReference>
<accession>A0A6A9QM55</accession>
<reference evidence="2 3" key="1">
    <citation type="submission" date="2019-10" db="EMBL/GenBank/DDBJ databases">
        <title>Sequencing and Assembly of Multiple Reported Metal-Biooxidizing Members of the Extremely Thermoacidophilic Archaeal Family Sulfolobaceae.</title>
        <authorList>
            <person name="Counts J.A."/>
            <person name="Kelly R.M."/>
        </authorList>
    </citation>
    <scope>NUCLEOTIDE SEQUENCE [LARGE SCALE GENOMIC DNA]</scope>
    <source>
        <strain evidence="2 3">DSM 6482</strain>
    </source>
</reference>
<gene>
    <name evidence="2" type="ORF">GC250_09295</name>
</gene>
<proteinExistence type="predicted"/>